<feature type="region of interest" description="Disordered" evidence="1">
    <location>
        <begin position="37"/>
        <end position="77"/>
    </location>
</feature>
<evidence type="ECO:0000256" key="1">
    <source>
        <dbReference type="SAM" id="MobiDB-lite"/>
    </source>
</evidence>
<protein>
    <submittedName>
        <fullName evidence="4">DUF305 domain-containing protein</fullName>
    </submittedName>
</protein>
<dbReference type="Proteomes" id="UP000076925">
    <property type="component" value="Unassembled WGS sequence"/>
</dbReference>
<keyword evidence="2" id="KW-0732">Signal</keyword>
<gene>
    <name evidence="4" type="ORF">WA1_49820</name>
</gene>
<dbReference type="OrthoDB" id="517560at2"/>
<evidence type="ECO:0000259" key="3">
    <source>
        <dbReference type="Pfam" id="PF03713"/>
    </source>
</evidence>
<evidence type="ECO:0000313" key="4">
    <source>
        <dbReference type="EMBL" id="KYC34832.1"/>
    </source>
</evidence>
<keyword evidence="5" id="KW-1185">Reference proteome</keyword>
<dbReference type="InterPro" id="IPR005183">
    <property type="entry name" value="DUF305_CopM-like"/>
</dbReference>
<dbReference type="PANTHER" id="PTHR36933">
    <property type="entry name" value="SLL0788 PROTEIN"/>
    <property type="match status" value="1"/>
</dbReference>
<evidence type="ECO:0000256" key="2">
    <source>
        <dbReference type="SAM" id="SignalP"/>
    </source>
</evidence>
<proteinExistence type="predicted"/>
<comment type="caution">
    <text evidence="4">The sequence shown here is derived from an EMBL/GenBank/DDBJ whole genome shotgun (WGS) entry which is preliminary data.</text>
</comment>
<name>A0A139WQZ3_9CYAN</name>
<accession>A0A139WQZ3</accession>
<feature type="chain" id="PRO_5007300382" evidence="2">
    <location>
        <begin position="34"/>
        <end position="244"/>
    </location>
</feature>
<sequence length="244" mass="27225">MNFKSMQPISWKTGFFAFSFVALASLTSGVLTACSTTADQNQSQAPNTTATDVNDKQMNHGSGGMNHGSGMNHSMDNGPADANYDLRFIDAMRLHHQGAITMAKEALQKSQRSEIKSLARNIIVTQSKEENEMLRSWRQAWYPKASAEPVAYGGEGKSVVPMSKEQQKSMAMDEDLGLANAEFDLRFMNAMIVHHEGAVEMAKDALNKSKRPEIKQLATEIVTSQQKEIDQMKQWRQAWYNKSN</sequence>
<dbReference type="PANTHER" id="PTHR36933:SF1">
    <property type="entry name" value="SLL0788 PROTEIN"/>
    <property type="match status" value="1"/>
</dbReference>
<evidence type="ECO:0000313" key="5">
    <source>
        <dbReference type="Proteomes" id="UP000076925"/>
    </source>
</evidence>
<dbReference type="RefSeq" id="WP_017741010.1">
    <property type="nucleotide sequence ID" value="NZ_KQ976355.1"/>
</dbReference>
<dbReference type="Gene3D" id="1.20.1260.10">
    <property type="match status" value="2"/>
</dbReference>
<dbReference type="PROSITE" id="PS51257">
    <property type="entry name" value="PROKAR_LIPOPROTEIN"/>
    <property type="match status" value="1"/>
</dbReference>
<organism evidence="4 5">
    <name type="scientific">Scytonema hofmannii PCC 7110</name>
    <dbReference type="NCBI Taxonomy" id="128403"/>
    <lineage>
        <taxon>Bacteria</taxon>
        <taxon>Bacillati</taxon>
        <taxon>Cyanobacteriota</taxon>
        <taxon>Cyanophyceae</taxon>
        <taxon>Nostocales</taxon>
        <taxon>Scytonemataceae</taxon>
        <taxon>Scytonema</taxon>
    </lineage>
</organism>
<reference evidence="4 5" key="1">
    <citation type="journal article" date="2013" name="Genome Biol. Evol.">
        <title>Genomes of Stigonematalean cyanobacteria (subsection V) and the evolution of oxygenic photosynthesis from prokaryotes to plastids.</title>
        <authorList>
            <person name="Dagan T."/>
            <person name="Roettger M."/>
            <person name="Stucken K."/>
            <person name="Landan G."/>
            <person name="Koch R."/>
            <person name="Major P."/>
            <person name="Gould S.B."/>
            <person name="Goremykin V.V."/>
            <person name="Rippka R."/>
            <person name="Tandeau de Marsac N."/>
            <person name="Gugger M."/>
            <person name="Lockhart P.J."/>
            <person name="Allen J.F."/>
            <person name="Brune I."/>
            <person name="Maus I."/>
            <person name="Puhler A."/>
            <person name="Martin W.F."/>
        </authorList>
    </citation>
    <scope>NUCLEOTIDE SEQUENCE [LARGE SCALE GENOMIC DNA]</scope>
    <source>
        <strain evidence="4 5">PCC 7110</strain>
    </source>
</reference>
<dbReference type="InterPro" id="IPR012347">
    <property type="entry name" value="Ferritin-like"/>
</dbReference>
<dbReference type="Pfam" id="PF03713">
    <property type="entry name" value="DUF305"/>
    <property type="match status" value="1"/>
</dbReference>
<dbReference type="EMBL" id="ANNX02000064">
    <property type="protein sequence ID" value="KYC34832.1"/>
    <property type="molecule type" value="Genomic_DNA"/>
</dbReference>
<feature type="compositionally biased region" description="Polar residues" evidence="1">
    <location>
        <begin position="37"/>
        <end position="52"/>
    </location>
</feature>
<dbReference type="STRING" id="128403.WA1_49820"/>
<feature type="domain" description="DUF305" evidence="3">
    <location>
        <begin position="85"/>
        <end position="235"/>
    </location>
</feature>
<feature type="signal peptide" evidence="2">
    <location>
        <begin position="1"/>
        <end position="33"/>
    </location>
</feature>
<dbReference type="AlphaFoldDB" id="A0A139WQZ3"/>